<keyword evidence="4" id="KW-1185">Reference proteome</keyword>
<sequence length="91" mass="10280">LKYGWDGALAILSDVITTVALSVSYNRYRTGIKSTETLLRKLLEYTVTRGLLVTLTQTGFVILYLAKPLTLWWMPFYLSLGKIYVITMGKG</sequence>
<dbReference type="OrthoDB" id="3270417at2759"/>
<evidence type="ECO:0000313" key="3">
    <source>
        <dbReference type="EMBL" id="THU98018.1"/>
    </source>
</evidence>
<dbReference type="AlphaFoldDB" id="A0A4S8M842"/>
<evidence type="ECO:0000313" key="4">
    <source>
        <dbReference type="Proteomes" id="UP000297245"/>
    </source>
</evidence>
<proteinExistence type="predicted"/>
<evidence type="ECO:0000259" key="2">
    <source>
        <dbReference type="Pfam" id="PF20152"/>
    </source>
</evidence>
<dbReference type="InterPro" id="IPR045339">
    <property type="entry name" value="DUF6534"/>
</dbReference>
<dbReference type="Pfam" id="PF20152">
    <property type="entry name" value="DUF6534"/>
    <property type="match status" value="1"/>
</dbReference>
<feature type="domain" description="DUF6534" evidence="2">
    <location>
        <begin position="11"/>
        <end position="88"/>
    </location>
</feature>
<gene>
    <name evidence="3" type="ORF">K435DRAFT_661737</name>
</gene>
<dbReference type="EMBL" id="ML179144">
    <property type="protein sequence ID" value="THU98018.1"/>
    <property type="molecule type" value="Genomic_DNA"/>
</dbReference>
<feature type="transmembrane region" description="Helical" evidence="1">
    <location>
        <begin position="6"/>
        <end position="25"/>
    </location>
</feature>
<organism evidence="3 4">
    <name type="scientific">Dendrothele bispora (strain CBS 962.96)</name>
    <dbReference type="NCBI Taxonomy" id="1314807"/>
    <lineage>
        <taxon>Eukaryota</taxon>
        <taxon>Fungi</taxon>
        <taxon>Dikarya</taxon>
        <taxon>Basidiomycota</taxon>
        <taxon>Agaricomycotina</taxon>
        <taxon>Agaricomycetes</taxon>
        <taxon>Agaricomycetidae</taxon>
        <taxon>Agaricales</taxon>
        <taxon>Agaricales incertae sedis</taxon>
        <taxon>Dendrothele</taxon>
    </lineage>
</organism>
<name>A0A4S8M842_DENBC</name>
<feature type="transmembrane region" description="Helical" evidence="1">
    <location>
        <begin position="46"/>
        <end position="66"/>
    </location>
</feature>
<reference evidence="3 4" key="1">
    <citation type="journal article" date="2019" name="Nat. Ecol. Evol.">
        <title>Megaphylogeny resolves global patterns of mushroom evolution.</title>
        <authorList>
            <person name="Varga T."/>
            <person name="Krizsan K."/>
            <person name="Foldi C."/>
            <person name="Dima B."/>
            <person name="Sanchez-Garcia M."/>
            <person name="Sanchez-Ramirez S."/>
            <person name="Szollosi G.J."/>
            <person name="Szarkandi J.G."/>
            <person name="Papp V."/>
            <person name="Albert L."/>
            <person name="Andreopoulos W."/>
            <person name="Angelini C."/>
            <person name="Antonin V."/>
            <person name="Barry K.W."/>
            <person name="Bougher N.L."/>
            <person name="Buchanan P."/>
            <person name="Buyck B."/>
            <person name="Bense V."/>
            <person name="Catcheside P."/>
            <person name="Chovatia M."/>
            <person name="Cooper J."/>
            <person name="Damon W."/>
            <person name="Desjardin D."/>
            <person name="Finy P."/>
            <person name="Geml J."/>
            <person name="Haridas S."/>
            <person name="Hughes K."/>
            <person name="Justo A."/>
            <person name="Karasinski D."/>
            <person name="Kautmanova I."/>
            <person name="Kiss B."/>
            <person name="Kocsube S."/>
            <person name="Kotiranta H."/>
            <person name="LaButti K.M."/>
            <person name="Lechner B.E."/>
            <person name="Liimatainen K."/>
            <person name="Lipzen A."/>
            <person name="Lukacs Z."/>
            <person name="Mihaltcheva S."/>
            <person name="Morgado L.N."/>
            <person name="Niskanen T."/>
            <person name="Noordeloos M.E."/>
            <person name="Ohm R.A."/>
            <person name="Ortiz-Santana B."/>
            <person name="Ovrebo C."/>
            <person name="Racz N."/>
            <person name="Riley R."/>
            <person name="Savchenko A."/>
            <person name="Shiryaev A."/>
            <person name="Soop K."/>
            <person name="Spirin V."/>
            <person name="Szebenyi C."/>
            <person name="Tomsovsky M."/>
            <person name="Tulloss R.E."/>
            <person name="Uehling J."/>
            <person name="Grigoriev I.V."/>
            <person name="Vagvolgyi C."/>
            <person name="Papp T."/>
            <person name="Martin F.M."/>
            <person name="Miettinen O."/>
            <person name="Hibbett D.S."/>
            <person name="Nagy L.G."/>
        </authorList>
    </citation>
    <scope>NUCLEOTIDE SEQUENCE [LARGE SCALE GENOMIC DNA]</scope>
    <source>
        <strain evidence="3 4">CBS 962.96</strain>
    </source>
</reference>
<feature type="non-terminal residue" evidence="3">
    <location>
        <position position="1"/>
    </location>
</feature>
<protein>
    <recommendedName>
        <fullName evidence="2">DUF6534 domain-containing protein</fullName>
    </recommendedName>
</protein>
<accession>A0A4S8M842</accession>
<evidence type="ECO:0000256" key="1">
    <source>
        <dbReference type="SAM" id="Phobius"/>
    </source>
</evidence>
<keyword evidence="1" id="KW-0472">Membrane</keyword>
<keyword evidence="1" id="KW-0812">Transmembrane</keyword>
<dbReference type="Proteomes" id="UP000297245">
    <property type="component" value="Unassembled WGS sequence"/>
</dbReference>
<keyword evidence="1" id="KW-1133">Transmembrane helix</keyword>